<dbReference type="RefSeq" id="WP_269601568.1">
    <property type="nucleotide sequence ID" value="NZ_JAPWIJ010000001.1"/>
</dbReference>
<sequence>MSALGALGVVVSNSVGPDPATFAASIAYADSAGEPGAPVAYGEFFTLLDATQFVVTQSWVLAITREQAHLAATIVRGGPVDPGLHLIDAAGTPTEISDAVGQLLMDQAGAR</sequence>
<evidence type="ECO:0000313" key="1">
    <source>
        <dbReference type="EMBL" id="MCZ4516927.1"/>
    </source>
</evidence>
<dbReference type="Proteomes" id="UP001081071">
    <property type="component" value="Unassembled WGS sequence"/>
</dbReference>
<dbReference type="EMBL" id="JAPWIJ010000001">
    <property type="protein sequence ID" value="MCZ4516927.1"/>
    <property type="molecule type" value="Genomic_DNA"/>
</dbReference>
<accession>A0ABT4M7K1</accession>
<keyword evidence="2" id="KW-1185">Reference proteome</keyword>
<protein>
    <submittedName>
        <fullName evidence="1">Uncharacterized protein</fullName>
    </submittedName>
</protein>
<proteinExistence type="predicted"/>
<organism evidence="1 2">
    <name type="scientific">Rhodococcus ruber</name>
    <dbReference type="NCBI Taxonomy" id="1830"/>
    <lineage>
        <taxon>Bacteria</taxon>
        <taxon>Bacillati</taxon>
        <taxon>Actinomycetota</taxon>
        <taxon>Actinomycetes</taxon>
        <taxon>Mycobacteriales</taxon>
        <taxon>Nocardiaceae</taxon>
        <taxon>Rhodococcus</taxon>
    </lineage>
</organism>
<name>A0ABT4M7K1_9NOCA</name>
<gene>
    <name evidence="1" type="ORF">O4220_00255</name>
</gene>
<evidence type="ECO:0000313" key="2">
    <source>
        <dbReference type="Proteomes" id="UP001081071"/>
    </source>
</evidence>
<reference evidence="1" key="1">
    <citation type="submission" date="2022-12" db="EMBL/GenBank/DDBJ databases">
        <authorList>
            <person name="Krivoruchko A.V."/>
            <person name="Elkin A."/>
        </authorList>
    </citation>
    <scope>NUCLEOTIDE SEQUENCE</scope>
    <source>
        <strain evidence="1">IEGM 1391</strain>
    </source>
</reference>
<comment type="caution">
    <text evidence="1">The sequence shown here is derived from an EMBL/GenBank/DDBJ whole genome shotgun (WGS) entry which is preliminary data.</text>
</comment>